<gene>
    <name evidence="4" type="ORF">NQ491_07815</name>
</gene>
<reference evidence="4" key="1">
    <citation type="journal article" date="2022" name="Cell">
        <title>Design, construction, and in vivo augmentation of a complex gut microbiome.</title>
        <authorList>
            <person name="Cheng A.G."/>
            <person name="Ho P.Y."/>
            <person name="Aranda-Diaz A."/>
            <person name="Jain S."/>
            <person name="Yu F.B."/>
            <person name="Meng X."/>
            <person name="Wang M."/>
            <person name="Iakiviak M."/>
            <person name="Nagashima K."/>
            <person name="Zhao A."/>
            <person name="Murugkar P."/>
            <person name="Patil A."/>
            <person name="Atabakhsh K."/>
            <person name="Weakley A."/>
            <person name="Yan J."/>
            <person name="Brumbaugh A.R."/>
            <person name="Higginbottom S."/>
            <person name="Dimas A."/>
            <person name="Shiver A.L."/>
            <person name="Deutschbauer A."/>
            <person name="Neff N."/>
            <person name="Sonnenburg J.L."/>
            <person name="Huang K.C."/>
            <person name="Fischbach M.A."/>
        </authorList>
    </citation>
    <scope>NUCLEOTIDE SEQUENCE</scope>
    <source>
        <strain evidence="4">AP11</strain>
    </source>
</reference>
<dbReference type="InterPro" id="IPR050570">
    <property type="entry name" value="Cell_wall_metabolism_enzyme"/>
</dbReference>
<evidence type="ECO:0000256" key="2">
    <source>
        <dbReference type="SAM" id="SignalP"/>
    </source>
</evidence>
<dbReference type="Proteomes" id="UP001059295">
    <property type="component" value="Chromosome"/>
</dbReference>
<dbReference type="InterPro" id="IPR016047">
    <property type="entry name" value="M23ase_b-sheet_dom"/>
</dbReference>
<feature type="domain" description="LysM" evidence="3">
    <location>
        <begin position="302"/>
        <end position="346"/>
    </location>
</feature>
<organism evidence="4 5">
    <name type="scientific">Alistipes ihumii AP11</name>
    <dbReference type="NCBI Taxonomy" id="1211813"/>
    <lineage>
        <taxon>Bacteria</taxon>
        <taxon>Pseudomonadati</taxon>
        <taxon>Bacteroidota</taxon>
        <taxon>Bacteroidia</taxon>
        <taxon>Bacteroidales</taxon>
        <taxon>Rikenellaceae</taxon>
        <taxon>Alistipes</taxon>
    </lineage>
</organism>
<proteinExistence type="predicted"/>
<dbReference type="Pfam" id="PF01551">
    <property type="entry name" value="Peptidase_M23"/>
    <property type="match status" value="1"/>
</dbReference>
<dbReference type="CDD" id="cd12797">
    <property type="entry name" value="M23_peptidase"/>
    <property type="match status" value="1"/>
</dbReference>
<dbReference type="InterPro" id="IPR011055">
    <property type="entry name" value="Dup_hybrid_motif"/>
</dbReference>
<dbReference type="SMART" id="SM00257">
    <property type="entry name" value="LysM"/>
    <property type="match status" value="1"/>
</dbReference>
<dbReference type="GeneID" id="82891631"/>
<keyword evidence="5" id="KW-1185">Reference proteome</keyword>
<dbReference type="InterPro" id="IPR036779">
    <property type="entry name" value="LysM_dom_sf"/>
</dbReference>
<dbReference type="CDD" id="cd00118">
    <property type="entry name" value="LysM"/>
    <property type="match status" value="1"/>
</dbReference>
<feature type="chain" id="PRO_5045858080" evidence="2">
    <location>
        <begin position="24"/>
        <end position="347"/>
    </location>
</feature>
<feature type="region of interest" description="Disordered" evidence="1">
    <location>
        <begin position="27"/>
        <end position="65"/>
    </location>
</feature>
<feature type="signal peptide" evidence="2">
    <location>
        <begin position="1"/>
        <end position="23"/>
    </location>
</feature>
<dbReference type="PROSITE" id="PS51782">
    <property type="entry name" value="LYSM"/>
    <property type="match status" value="1"/>
</dbReference>
<accession>A0ABY5UYU9</accession>
<name>A0ABY5UYU9_9BACT</name>
<evidence type="ECO:0000313" key="4">
    <source>
        <dbReference type="EMBL" id="UWN56564.1"/>
    </source>
</evidence>
<keyword evidence="2" id="KW-0732">Signal</keyword>
<dbReference type="Gene3D" id="3.10.350.10">
    <property type="entry name" value="LysM domain"/>
    <property type="match status" value="1"/>
</dbReference>
<dbReference type="InterPro" id="IPR018392">
    <property type="entry name" value="LysM"/>
</dbReference>
<dbReference type="PANTHER" id="PTHR21666">
    <property type="entry name" value="PEPTIDASE-RELATED"/>
    <property type="match status" value="1"/>
</dbReference>
<dbReference type="PANTHER" id="PTHR21666:SF270">
    <property type="entry name" value="MUREIN HYDROLASE ACTIVATOR ENVC"/>
    <property type="match status" value="1"/>
</dbReference>
<feature type="compositionally biased region" description="Basic and acidic residues" evidence="1">
    <location>
        <begin position="40"/>
        <end position="51"/>
    </location>
</feature>
<dbReference type="SUPFAM" id="SSF54106">
    <property type="entry name" value="LysM domain"/>
    <property type="match status" value="1"/>
</dbReference>
<sequence length="347" mass="38376">MTRLPLRAISVLLLSALMLPGCSSVKPMLSGSERKKRKVTKETPARIESHAPESCPDESQPIGDIDELGEKHADAAPVLLPVFPDKNRPEMTFGDLESANVRIPLKYNNPFPSSGELVLPLGEHENEFCYPYPGKLISPFGYRGSRMHTGIDIKAVPNDTVRAALPGVVRMSKYYSGYGNLVLIRHYNGIETVYAHNSKNLVRVNDAVEAGDPIALAGRTGRATTEHVHFEVRIASEPFNPTLFVDPDNRSLRLDRTIYCYNRGGKIRISTERATGFLPGEENSDDTPKVSANASSDASSRQYYYVKKGDTLSKIARQHSTTVSKLCALNGIKPTKILQIKEKLRVR</sequence>
<dbReference type="Pfam" id="PF01476">
    <property type="entry name" value="LysM"/>
    <property type="match status" value="1"/>
</dbReference>
<dbReference type="SUPFAM" id="SSF51261">
    <property type="entry name" value="Duplicated hybrid motif"/>
    <property type="match status" value="1"/>
</dbReference>
<evidence type="ECO:0000313" key="5">
    <source>
        <dbReference type="Proteomes" id="UP001059295"/>
    </source>
</evidence>
<dbReference type="Gene3D" id="2.70.70.10">
    <property type="entry name" value="Glucose Permease (Domain IIA)"/>
    <property type="match status" value="1"/>
</dbReference>
<dbReference type="RefSeq" id="WP_157365679.1">
    <property type="nucleotide sequence ID" value="NZ_CAPH01000018.1"/>
</dbReference>
<evidence type="ECO:0000256" key="1">
    <source>
        <dbReference type="SAM" id="MobiDB-lite"/>
    </source>
</evidence>
<protein>
    <submittedName>
        <fullName evidence="4">M23 family metallopeptidase</fullName>
    </submittedName>
</protein>
<evidence type="ECO:0000259" key="3">
    <source>
        <dbReference type="PROSITE" id="PS51782"/>
    </source>
</evidence>
<dbReference type="EMBL" id="CP102294">
    <property type="protein sequence ID" value="UWN56564.1"/>
    <property type="molecule type" value="Genomic_DNA"/>
</dbReference>